<keyword evidence="1" id="KW-0732">Signal</keyword>
<proteinExistence type="predicted"/>
<organism evidence="5 6">
    <name type="scientific">Bombyx mori</name>
    <name type="common">Silk moth</name>
    <dbReference type="NCBI Taxonomy" id="7091"/>
    <lineage>
        <taxon>Eukaryota</taxon>
        <taxon>Metazoa</taxon>
        <taxon>Ecdysozoa</taxon>
        <taxon>Arthropoda</taxon>
        <taxon>Hexapoda</taxon>
        <taxon>Insecta</taxon>
        <taxon>Pterygota</taxon>
        <taxon>Neoptera</taxon>
        <taxon>Endopterygota</taxon>
        <taxon>Lepidoptera</taxon>
        <taxon>Glossata</taxon>
        <taxon>Ditrysia</taxon>
        <taxon>Bombycoidea</taxon>
        <taxon>Bombycidae</taxon>
        <taxon>Bombycinae</taxon>
        <taxon>Bombyx</taxon>
    </lineage>
</organism>
<name>A0A8R2R577_BOMMO</name>
<dbReference type="PANTHER" id="PTHR13024">
    <property type="entry name" value="MICROSOMAL TRIGLYCERIDE TRANSFER PROTEIN, LARGE SUBUNIT"/>
    <property type="match status" value="1"/>
</dbReference>
<feature type="region of interest" description="Disordered" evidence="3">
    <location>
        <begin position="652"/>
        <end position="683"/>
    </location>
</feature>
<sequence>MLVLSVLIAFYVFSDFFYITNAIPKNEHEIKLFQTSYNFDVDVTVLLNDVNRTDKEIGYKIKATLGVTPVWKSDDSEFLLKFDLRNPKLHLRGKHPTAEFLPRPSPLDSYSEAPFYALWNKGTVETLYLDPKEMKDVYNLKKALASLFQFHIIDGEYKETDISGECDVIYESISENVFRKMKRRCSWESAQVGCARVARYTLRPARDGLLAVYSEELLTVGDHYGLKFRSFVSLKAKEDSEAAKPSTEELDVALHGLPANLKPMGLPMVLSADDEKEYQTLTEAIDANLAALQVEEAGAGGTSEAADATLNLLPAVRAATFEELRSVLENEENHQLLSGLCRLVGAGGTAAGLRAVDALLQLRSDDPVLHLAHIYLQGFALSDAPQVDAVREILKIGENGKTRSVAESALLAAAAAAQTLAAAGDQGLAVAVKDSLSKGLAKCKDDDCRTVRVQALANLRRPDTAELLLQHAERKESPVSLRVVALEGLGAVPLPHDKLHRLTHVALDDAAPLEVRAAALDLVVLRHVHVPLPLARVASKLHFRSPPELRRIFWQRFRALAEVHDSMRDLYARMGISFKSWDAQALNGTSSVLVRNPGWEAAGWSSKLESVQLAQGGLLRRGVVRLLGSRGGAPDAEALAVEVWTRGLEALAGGGDQEPEGASRGAEEAGMAGGWRCGSGGSG</sequence>
<dbReference type="PROSITE" id="PS51211">
    <property type="entry name" value="VITELLOGENIN"/>
    <property type="match status" value="1"/>
</dbReference>
<comment type="caution">
    <text evidence="2">Lacks conserved residue(s) required for the propagation of feature annotation.</text>
</comment>
<dbReference type="PANTHER" id="PTHR13024:SF0">
    <property type="entry name" value="MICROSOMAL TRIACYLGLYCEROL TRANSFER PROTEIN"/>
    <property type="match status" value="1"/>
</dbReference>
<dbReference type="GO" id="GO:0005783">
    <property type="term" value="C:endoplasmic reticulum"/>
    <property type="evidence" value="ECO:0007669"/>
    <property type="project" value="TreeGrafter"/>
</dbReference>
<protein>
    <recommendedName>
        <fullName evidence="4">Vitellogenin domain-containing protein</fullName>
    </recommendedName>
</protein>
<dbReference type="InterPro" id="IPR011030">
    <property type="entry name" value="Lipovitellin_superhlx_dom"/>
</dbReference>
<dbReference type="GO" id="GO:0016323">
    <property type="term" value="C:basolateral plasma membrane"/>
    <property type="evidence" value="ECO:0007669"/>
    <property type="project" value="TreeGrafter"/>
</dbReference>
<keyword evidence="6" id="KW-1185">Reference proteome</keyword>
<dbReference type="SUPFAM" id="SSF56968">
    <property type="entry name" value="Lipovitellin-phosvitin complex, beta-sheet shell regions"/>
    <property type="match status" value="1"/>
</dbReference>
<dbReference type="GO" id="GO:0005794">
    <property type="term" value="C:Golgi apparatus"/>
    <property type="evidence" value="ECO:0007669"/>
    <property type="project" value="TreeGrafter"/>
</dbReference>
<evidence type="ECO:0000259" key="4">
    <source>
        <dbReference type="PROSITE" id="PS51211"/>
    </source>
</evidence>
<evidence type="ECO:0000313" key="6">
    <source>
        <dbReference type="Proteomes" id="UP000005204"/>
    </source>
</evidence>
<evidence type="ECO:0000256" key="2">
    <source>
        <dbReference type="PROSITE-ProRule" id="PRU00557"/>
    </source>
</evidence>
<dbReference type="InterPro" id="IPR015816">
    <property type="entry name" value="Vitellinogen_b-sht_N"/>
</dbReference>
<dbReference type="Gene3D" id="1.25.10.20">
    <property type="entry name" value="Vitellinogen, superhelical"/>
    <property type="match status" value="1"/>
</dbReference>
<accession>A0A8R2R577</accession>
<evidence type="ECO:0000256" key="1">
    <source>
        <dbReference type="ARBA" id="ARBA00022729"/>
    </source>
</evidence>
<dbReference type="InterPro" id="IPR039988">
    <property type="entry name" value="MTTP"/>
</dbReference>
<evidence type="ECO:0000256" key="3">
    <source>
        <dbReference type="SAM" id="MobiDB-lite"/>
    </source>
</evidence>
<feature type="compositionally biased region" description="Gly residues" evidence="3">
    <location>
        <begin position="671"/>
        <end position="683"/>
    </location>
</feature>
<reference evidence="5" key="2">
    <citation type="submission" date="2022-06" db="UniProtKB">
        <authorList>
            <consortium name="EnsemblMetazoa"/>
        </authorList>
    </citation>
    <scope>IDENTIFICATION</scope>
    <source>
        <strain evidence="5">p50T (Dazao)</strain>
    </source>
</reference>
<dbReference type="Pfam" id="PF01347">
    <property type="entry name" value="Vitellogenin_N"/>
    <property type="match status" value="2"/>
</dbReference>
<dbReference type="GO" id="GO:0042157">
    <property type="term" value="P:lipoprotein metabolic process"/>
    <property type="evidence" value="ECO:0007669"/>
    <property type="project" value="TreeGrafter"/>
</dbReference>
<dbReference type="Proteomes" id="UP000005204">
    <property type="component" value="Unassembled WGS sequence"/>
</dbReference>
<dbReference type="InterPro" id="IPR015819">
    <property type="entry name" value="Lipid_transp_b-sht_shell"/>
</dbReference>
<dbReference type="GO" id="GO:0005548">
    <property type="term" value="F:phospholipid transporter activity"/>
    <property type="evidence" value="ECO:0007669"/>
    <property type="project" value="InterPro"/>
</dbReference>
<dbReference type="EnsemblMetazoa" id="XM_038019995.1">
    <property type="protein sequence ID" value="XP_037875923.1"/>
    <property type="gene ID" value="LOC101746376"/>
</dbReference>
<reference evidence="6" key="1">
    <citation type="journal article" date="2008" name="Insect Biochem. Mol. Biol.">
        <title>The genome of a lepidopteran model insect, the silkworm Bombyx mori.</title>
        <authorList>
            <consortium name="International Silkworm Genome Consortium"/>
        </authorList>
    </citation>
    <scope>NUCLEOTIDE SEQUENCE [LARGE SCALE GENOMIC DNA]</scope>
    <source>
        <strain evidence="6">p50T</strain>
    </source>
</reference>
<dbReference type="SMART" id="SM00638">
    <property type="entry name" value="LPD_N"/>
    <property type="match status" value="1"/>
</dbReference>
<dbReference type="Gene3D" id="2.30.230.10">
    <property type="entry name" value="Lipovitellin, beta-sheet shell regions, chain A"/>
    <property type="match status" value="1"/>
</dbReference>
<dbReference type="SUPFAM" id="SSF48431">
    <property type="entry name" value="Lipovitellin-phosvitin complex, superhelical domain"/>
    <property type="match status" value="1"/>
</dbReference>
<evidence type="ECO:0000313" key="5">
    <source>
        <dbReference type="EnsemblMetazoa" id="XP_037875923.1"/>
    </source>
</evidence>
<dbReference type="InterPro" id="IPR001747">
    <property type="entry name" value="Vitellogenin_N"/>
</dbReference>
<dbReference type="AlphaFoldDB" id="A0A8R2R577"/>
<feature type="domain" description="Vitellogenin" evidence="4">
    <location>
        <begin position="30"/>
        <end position="573"/>
    </location>
</feature>